<dbReference type="RefSeq" id="WP_320183707.1">
    <property type="nucleotide sequence ID" value="NZ_CP138332.1"/>
</dbReference>
<reference evidence="2" key="1">
    <citation type="journal article" date="2019" name="Int. J. Syst. Evol. Microbiol.">
        <title>The Global Catalogue of Microorganisms (GCM) 10K type strain sequencing project: providing services to taxonomists for standard genome sequencing and annotation.</title>
        <authorList>
            <consortium name="The Broad Institute Genomics Platform"/>
            <consortium name="The Broad Institute Genome Sequencing Center for Infectious Disease"/>
            <person name="Wu L."/>
            <person name="Ma J."/>
        </authorList>
    </citation>
    <scope>NUCLEOTIDE SEQUENCE [LARGE SCALE GENOMIC DNA]</scope>
    <source>
        <strain evidence="2">KCTC 22814</strain>
    </source>
</reference>
<protein>
    <recommendedName>
        <fullName evidence="3">DUF3822 domain-containing protein</fullName>
    </recommendedName>
</protein>
<name>A0ABW6BQK1_9SPHI</name>
<evidence type="ECO:0008006" key="3">
    <source>
        <dbReference type="Google" id="ProtNLM"/>
    </source>
</evidence>
<organism evidence="1 2">
    <name type="scientific">Sphingobacterium bambusae</name>
    <dbReference type="NCBI Taxonomy" id="662858"/>
    <lineage>
        <taxon>Bacteria</taxon>
        <taxon>Pseudomonadati</taxon>
        <taxon>Bacteroidota</taxon>
        <taxon>Sphingobacteriia</taxon>
        <taxon>Sphingobacteriales</taxon>
        <taxon>Sphingobacteriaceae</taxon>
        <taxon>Sphingobacterium</taxon>
    </lineage>
</organism>
<accession>A0ABW6BQK1</accession>
<evidence type="ECO:0000313" key="2">
    <source>
        <dbReference type="Proteomes" id="UP001597525"/>
    </source>
</evidence>
<dbReference type="EMBL" id="JBHUPB010000015">
    <property type="protein sequence ID" value="MFD2970226.1"/>
    <property type="molecule type" value="Genomic_DNA"/>
</dbReference>
<comment type="caution">
    <text evidence="1">The sequence shown here is derived from an EMBL/GenBank/DDBJ whole genome shotgun (WGS) entry which is preliminary data.</text>
</comment>
<proteinExistence type="predicted"/>
<dbReference type="Proteomes" id="UP001597525">
    <property type="component" value="Unassembled WGS sequence"/>
</dbReference>
<keyword evidence="2" id="KW-1185">Reference proteome</keyword>
<evidence type="ECO:0000313" key="1">
    <source>
        <dbReference type="EMBL" id="MFD2970226.1"/>
    </source>
</evidence>
<gene>
    <name evidence="1" type="ORF">ACFS7Y_22735</name>
</gene>
<sequence>MITNNPSDIYFFRPDLPTIDTAILFNITQENEGLRVQNQHVSFLFAHLNEKEFDEIYNKFNQHLNLNFEPLMVKSKVVELTAPEKESLLQRIIMHWIYYYTVNHLPVLVQRSDFLHPQTTDEVIWALNEKFNLKNRDTQLSLLFGAHILRRDIADYTGDVKGRRIYYDR</sequence>